<dbReference type="InterPro" id="IPR052709">
    <property type="entry name" value="Transposase-MT_Hybrid"/>
</dbReference>
<dbReference type="PANTHER" id="PTHR46060:SF1">
    <property type="entry name" value="MARINER MOS1 TRANSPOSASE-LIKE PROTEIN"/>
    <property type="match status" value="1"/>
</dbReference>
<gene>
    <name evidence="1" type="ORF">B7P43_G08562</name>
</gene>
<sequence length="147" mass="17511">CLKKTVVYKWVTRFSEGRESVTDEERLGRPATSRTEENFAKVHQILRKNCWLTVRSIVEQANIDILAKDLDIRKPSITFFMFQKIKEILKGRHFDDIDDIRSNRRAVLQTIPQNTFQNCFKGWTRHWHWCIASKVEHSEGNHRDIQQ</sequence>
<reference evidence="1 2" key="1">
    <citation type="submission" date="2017-12" db="EMBL/GenBank/DDBJ databases">
        <title>Hemimetabolous genomes reveal molecular basis of termite eusociality.</title>
        <authorList>
            <person name="Harrison M.C."/>
            <person name="Jongepier E."/>
            <person name="Robertson H.M."/>
            <person name="Arning N."/>
            <person name="Bitard-Feildel T."/>
            <person name="Chao H."/>
            <person name="Childers C.P."/>
            <person name="Dinh H."/>
            <person name="Doddapaneni H."/>
            <person name="Dugan S."/>
            <person name="Gowin J."/>
            <person name="Greiner C."/>
            <person name="Han Y."/>
            <person name="Hu H."/>
            <person name="Hughes D.S.T."/>
            <person name="Huylmans A.-K."/>
            <person name="Kemena C."/>
            <person name="Kremer L.P.M."/>
            <person name="Lee S.L."/>
            <person name="Lopez-Ezquerra A."/>
            <person name="Mallet L."/>
            <person name="Monroy-Kuhn J.M."/>
            <person name="Moser A."/>
            <person name="Murali S.C."/>
            <person name="Muzny D.M."/>
            <person name="Otani S."/>
            <person name="Piulachs M.-D."/>
            <person name="Poelchau M."/>
            <person name="Qu J."/>
            <person name="Schaub F."/>
            <person name="Wada-Katsumata A."/>
            <person name="Worley K.C."/>
            <person name="Xie Q."/>
            <person name="Ylla G."/>
            <person name="Poulsen M."/>
            <person name="Gibbs R.A."/>
            <person name="Schal C."/>
            <person name="Richards S."/>
            <person name="Belles X."/>
            <person name="Korb J."/>
            <person name="Bornberg-Bauer E."/>
        </authorList>
    </citation>
    <scope>NUCLEOTIDE SEQUENCE [LARGE SCALE GENOMIC DNA]</scope>
    <source>
        <tissue evidence="1">Whole body</tissue>
    </source>
</reference>
<keyword evidence="2" id="KW-1185">Reference proteome</keyword>
<dbReference type="EMBL" id="NEVH01015305">
    <property type="protein sequence ID" value="PNF27115.1"/>
    <property type="molecule type" value="Genomic_DNA"/>
</dbReference>
<dbReference type="Gene3D" id="3.30.420.10">
    <property type="entry name" value="Ribonuclease H-like superfamily/Ribonuclease H"/>
    <property type="match status" value="1"/>
</dbReference>
<accession>A0A2J7QEW3</accession>
<dbReference type="OrthoDB" id="10017160at2759"/>
<dbReference type="InterPro" id="IPR036397">
    <property type="entry name" value="RNaseH_sf"/>
</dbReference>
<comment type="caution">
    <text evidence="1">The sequence shown here is derived from an EMBL/GenBank/DDBJ whole genome shotgun (WGS) entry which is preliminary data.</text>
</comment>
<organism evidence="1 2">
    <name type="scientific">Cryptotermes secundus</name>
    <dbReference type="NCBI Taxonomy" id="105785"/>
    <lineage>
        <taxon>Eukaryota</taxon>
        <taxon>Metazoa</taxon>
        <taxon>Ecdysozoa</taxon>
        <taxon>Arthropoda</taxon>
        <taxon>Hexapoda</taxon>
        <taxon>Insecta</taxon>
        <taxon>Pterygota</taxon>
        <taxon>Neoptera</taxon>
        <taxon>Polyneoptera</taxon>
        <taxon>Dictyoptera</taxon>
        <taxon>Blattodea</taxon>
        <taxon>Blattoidea</taxon>
        <taxon>Termitoidae</taxon>
        <taxon>Kalotermitidae</taxon>
        <taxon>Cryptotermitinae</taxon>
        <taxon>Cryptotermes</taxon>
    </lineage>
</organism>
<evidence type="ECO:0000313" key="2">
    <source>
        <dbReference type="Proteomes" id="UP000235965"/>
    </source>
</evidence>
<dbReference type="AlphaFoldDB" id="A0A2J7QEW3"/>
<dbReference type="InParanoid" id="A0A2J7QEW3"/>
<protein>
    <recommendedName>
        <fullName evidence="3">Mos1 transposase HTH domain-containing protein</fullName>
    </recommendedName>
</protein>
<proteinExistence type="predicted"/>
<dbReference type="STRING" id="105785.A0A2J7QEW3"/>
<dbReference type="PANTHER" id="PTHR46060">
    <property type="entry name" value="MARINER MOS1 TRANSPOSASE-LIKE PROTEIN"/>
    <property type="match status" value="1"/>
</dbReference>
<feature type="non-terminal residue" evidence="1">
    <location>
        <position position="1"/>
    </location>
</feature>
<evidence type="ECO:0008006" key="3">
    <source>
        <dbReference type="Google" id="ProtNLM"/>
    </source>
</evidence>
<dbReference type="Proteomes" id="UP000235965">
    <property type="component" value="Unassembled WGS sequence"/>
</dbReference>
<dbReference type="GO" id="GO:0003676">
    <property type="term" value="F:nucleic acid binding"/>
    <property type="evidence" value="ECO:0007669"/>
    <property type="project" value="InterPro"/>
</dbReference>
<evidence type="ECO:0000313" key="1">
    <source>
        <dbReference type="EMBL" id="PNF27115.1"/>
    </source>
</evidence>
<name>A0A2J7QEW3_9NEOP</name>